<dbReference type="GO" id="GO:0003676">
    <property type="term" value="F:nucleic acid binding"/>
    <property type="evidence" value="ECO:0007669"/>
    <property type="project" value="UniProtKB-UniRule"/>
</dbReference>
<evidence type="ECO:0000313" key="2">
    <source>
        <dbReference type="EMBL" id="CAF0934340.1"/>
    </source>
</evidence>
<dbReference type="EMBL" id="CAJNOC010002458">
    <property type="protein sequence ID" value="CAF0934340.1"/>
    <property type="molecule type" value="Genomic_DNA"/>
</dbReference>
<evidence type="ECO:0000313" key="3">
    <source>
        <dbReference type="Proteomes" id="UP000663879"/>
    </source>
</evidence>
<dbReference type="PANTHER" id="PTHR47163:SF2">
    <property type="entry name" value="SI:DKEY-17M8.2"/>
    <property type="match status" value="1"/>
</dbReference>
<dbReference type="InterPro" id="IPR001374">
    <property type="entry name" value="R3H_dom"/>
</dbReference>
<comment type="caution">
    <text evidence="2">The sequence shown here is derived from an EMBL/GenBank/DDBJ whole genome shotgun (WGS) entry which is preliminary data.</text>
</comment>
<dbReference type="InterPro" id="IPR024445">
    <property type="entry name" value="Tnp_ISXO2-like"/>
</dbReference>
<dbReference type="NCBIfam" id="NF033547">
    <property type="entry name" value="transpos_IS1595"/>
    <property type="match status" value="1"/>
</dbReference>
<accession>A0A814BYP4</accession>
<organism evidence="2 3">
    <name type="scientific">Brachionus calyciflorus</name>
    <dbReference type="NCBI Taxonomy" id="104777"/>
    <lineage>
        <taxon>Eukaryota</taxon>
        <taxon>Metazoa</taxon>
        <taxon>Spiralia</taxon>
        <taxon>Gnathifera</taxon>
        <taxon>Rotifera</taxon>
        <taxon>Eurotatoria</taxon>
        <taxon>Monogononta</taxon>
        <taxon>Pseudotrocha</taxon>
        <taxon>Ploima</taxon>
        <taxon>Brachionidae</taxon>
        <taxon>Brachionus</taxon>
    </lineage>
</organism>
<feature type="domain" description="R3H" evidence="1">
    <location>
        <begin position="373"/>
        <end position="437"/>
    </location>
</feature>
<name>A0A814BYP4_9BILA</name>
<keyword evidence="3" id="KW-1185">Reference proteome</keyword>
<dbReference type="Pfam" id="PF12762">
    <property type="entry name" value="DDE_Tnp_IS1595"/>
    <property type="match status" value="1"/>
</dbReference>
<dbReference type="PANTHER" id="PTHR47163">
    <property type="entry name" value="DDE_TNP_IS1595 DOMAIN-CONTAINING PROTEIN"/>
    <property type="match status" value="1"/>
</dbReference>
<dbReference type="InterPro" id="IPR036867">
    <property type="entry name" value="R3H_dom_sf"/>
</dbReference>
<dbReference type="SMART" id="SM01126">
    <property type="entry name" value="DDE_Tnp_IS1595"/>
    <property type="match status" value="1"/>
</dbReference>
<reference evidence="2" key="1">
    <citation type="submission" date="2021-02" db="EMBL/GenBank/DDBJ databases">
        <authorList>
            <person name="Nowell W R."/>
        </authorList>
    </citation>
    <scope>NUCLEOTIDE SEQUENCE</scope>
    <source>
        <strain evidence="2">Ploen Becks lab</strain>
    </source>
</reference>
<dbReference type="PROSITE" id="PS51061">
    <property type="entry name" value="R3H"/>
    <property type="match status" value="1"/>
</dbReference>
<dbReference type="Proteomes" id="UP000663879">
    <property type="component" value="Unassembled WGS sequence"/>
</dbReference>
<evidence type="ECO:0000259" key="1">
    <source>
        <dbReference type="PROSITE" id="PS51061"/>
    </source>
</evidence>
<dbReference type="InterPro" id="IPR053164">
    <property type="entry name" value="IS1016-like_transposase"/>
</dbReference>
<dbReference type="AlphaFoldDB" id="A0A814BYP4"/>
<dbReference type="Gene3D" id="3.30.1370.50">
    <property type="entry name" value="R3H-like domain"/>
    <property type="match status" value="1"/>
</dbReference>
<gene>
    <name evidence="2" type="ORF">OXX778_LOCUS13082</name>
</gene>
<protein>
    <recommendedName>
        <fullName evidence="1">R3H domain-containing protein</fullName>
    </recommendedName>
</protein>
<dbReference type="SUPFAM" id="SSF82708">
    <property type="entry name" value="R3H domain"/>
    <property type="match status" value="1"/>
</dbReference>
<proteinExistence type="predicted"/>
<dbReference type="CDD" id="cd02325">
    <property type="entry name" value="R3H"/>
    <property type="match status" value="1"/>
</dbReference>
<dbReference type="OrthoDB" id="6052740at2759"/>
<sequence>MEKNKELLTIHKLQDSVFFQKNKLCKKCDLNMTIKKRYKELKECSINYSWRCNKCGSFYSLYDETFFSLFKLNIYIMIQLIKCWSLEMSISKTCDYIKIDEKKVSRYTVSKLFTYLRHFCAIDLERSKIKLGGKNSIVEIDESLFGKVKYNRGKDLRKKQVWVFGLIERNTKKCYVQVVKDRTAQTLLSVIYEHVLPGTIIYSDQWSAYNKISMLHENSIVHQTVNHSLNFVDPTTFTCTNQIESLWNKIKVKFREMRGCQRLLIQSYLDEFMWRQNNFLERSTTYQKILEIIPILFNTKKFEIDIEKKILSSEEVGEDFEGDLNESVCVDTEEILQNLDFLMEETEFEQQQQQQLVEPQQQLVEQQVINLVHNSVADLKSQLNDLLSKLNPNSKICLSNLNPYKRKIAHQVCELYTCYHWSETIDNVRMVVISNNPTDSVSQKNLRTFQKKNNLSNEDYINQLNNKINDLNINKEKKVALLIKKHALIEPMVDESTALAISEVLKEQTSSKNKIKKKKIVETHDYPEKKTYNLRKKK</sequence>